<keyword evidence="1" id="KW-0732">Signal</keyword>
<feature type="signal peptide" evidence="1">
    <location>
        <begin position="1"/>
        <end position="18"/>
    </location>
</feature>
<feature type="chain" id="PRO_5043338512" description="Peptidase" evidence="1">
    <location>
        <begin position="19"/>
        <end position="205"/>
    </location>
</feature>
<sequence length="205" mass="23151">MIIIKLTLLLSFIGLSAAGVGRLMLDVDFENSSAEIKSLFFENLHKRYFGAQADQSMNMITPANLTVEVMHFEFPIAYPWYDAMIVELAKNLCRFAPFRMPAQTLWFERNFEGGHEAYARVYSGSVFKNSVVEILNRYGYLGDAKREAKMVVARVPKSSPPLEKGEARLPVTWLQYLPRLSLLVCGEDSDGHEQCKTLVTQAANC</sequence>
<evidence type="ECO:0000313" key="2">
    <source>
        <dbReference type="EMBL" id="GMT02290.1"/>
    </source>
</evidence>
<name>A0AAV5U7C2_9BILA</name>
<dbReference type="AlphaFoldDB" id="A0AAV5U7C2"/>
<dbReference type="EMBL" id="BTSX01000005">
    <property type="protein sequence ID" value="GMT02290.1"/>
    <property type="molecule type" value="Genomic_DNA"/>
</dbReference>
<accession>A0AAV5U7C2</accession>
<evidence type="ECO:0000313" key="3">
    <source>
        <dbReference type="Proteomes" id="UP001432027"/>
    </source>
</evidence>
<proteinExistence type="predicted"/>
<keyword evidence="3" id="KW-1185">Reference proteome</keyword>
<gene>
    <name evidence="2" type="ORF">PENTCL1PPCAC_24464</name>
</gene>
<organism evidence="2 3">
    <name type="scientific">Pristionchus entomophagus</name>
    <dbReference type="NCBI Taxonomy" id="358040"/>
    <lineage>
        <taxon>Eukaryota</taxon>
        <taxon>Metazoa</taxon>
        <taxon>Ecdysozoa</taxon>
        <taxon>Nematoda</taxon>
        <taxon>Chromadorea</taxon>
        <taxon>Rhabditida</taxon>
        <taxon>Rhabditina</taxon>
        <taxon>Diplogasteromorpha</taxon>
        <taxon>Diplogasteroidea</taxon>
        <taxon>Neodiplogasteridae</taxon>
        <taxon>Pristionchus</taxon>
    </lineage>
</organism>
<reference evidence="2" key="1">
    <citation type="submission" date="2023-10" db="EMBL/GenBank/DDBJ databases">
        <title>Genome assembly of Pristionchus species.</title>
        <authorList>
            <person name="Yoshida K."/>
            <person name="Sommer R.J."/>
        </authorList>
    </citation>
    <scope>NUCLEOTIDE SEQUENCE</scope>
    <source>
        <strain evidence="2">RS0144</strain>
    </source>
</reference>
<evidence type="ECO:0008006" key="4">
    <source>
        <dbReference type="Google" id="ProtNLM"/>
    </source>
</evidence>
<comment type="caution">
    <text evidence="2">The sequence shown here is derived from an EMBL/GenBank/DDBJ whole genome shotgun (WGS) entry which is preliminary data.</text>
</comment>
<evidence type="ECO:0000256" key="1">
    <source>
        <dbReference type="SAM" id="SignalP"/>
    </source>
</evidence>
<protein>
    <recommendedName>
        <fullName evidence="4">Peptidase</fullName>
    </recommendedName>
</protein>
<dbReference type="Proteomes" id="UP001432027">
    <property type="component" value="Unassembled WGS sequence"/>
</dbReference>